<reference evidence="8 9" key="1">
    <citation type="submission" date="2023-09" db="EMBL/GenBank/DDBJ databases">
        <authorList>
            <person name="Rey-Velasco X."/>
        </authorList>
    </citation>
    <scope>NUCLEOTIDE SEQUENCE [LARGE SCALE GENOMIC DNA]</scope>
    <source>
        <strain evidence="8 9">F158</strain>
    </source>
</reference>
<dbReference type="EC" id="2.7.1.71" evidence="7"/>
<name>A0ABU3DJR0_9RHOB</name>
<evidence type="ECO:0000256" key="4">
    <source>
        <dbReference type="ARBA" id="ARBA00022777"/>
    </source>
</evidence>
<comment type="caution">
    <text evidence="7">Lacks conserved residue(s) required for the propagation of feature annotation.</text>
</comment>
<dbReference type="NCBIfam" id="NF010552">
    <property type="entry name" value="PRK13946.1"/>
    <property type="match status" value="1"/>
</dbReference>
<keyword evidence="4 7" id="KW-0418">Kinase</keyword>
<comment type="cofactor">
    <cofactor evidence="7">
        <name>Mg(2+)</name>
        <dbReference type="ChEBI" id="CHEBI:18420"/>
    </cofactor>
    <text evidence="7">Binds 1 Mg(2+) ion per subunit.</text>
</comment>
<dbReference type="Proteomes" id="UP001265259">
    <property type="component" value="Unassembled WGS sequence"/>
</dbReference>
<keyword evidence="6 7" id="KW-0057">Aromatic amino acid biosynthesis</keyword>
<keyword evidence="2 7" id="KW-0808">Transferase</keyword>
<keyword evidence="7" id="KW-0479">Metal-binding</keyword>
<evidence type="ECO:0000256" key="2">
    <source>
        <dbReference type="ARBA" id="ARBA00022679"/>
    </source>
</evidence>
<feature type="binding site" evidence="7">
    <location>
        <position position="205"/>
    </location>
    <ligand>
        <name>substrate</name>
    </ligand>
</feature>
<accession>A0ABU3DJR0</accession>
<dbReference type="InterPro" id="IPR031322">
    <property type="entry name" value="Shikimate/glucono_kinase"/>
</dbReference>
<feature type="binding site" evidence="7">
    <location>
        <position position="148"/>
    </location>
    <ligand>
        <name>substrate</name>
    </ligand>
</feature>
<feature type="binding site" evidence="7">
    <location>
        <position position="102"/>
    </location>
    <ligand>
        <name>substrate</name>
    </ligand>
</feature>
<dbReference type="HAMAP" id="MF_00109">
    <property type="entry name" value="Shikimate_kinase"/>
    <property type="match status" value="1"/>
</dbReference>
<protein>
    <recommendedName>
        <fullName evidence="7">Shikimate kinase</fullName>
        <shortName evidence="7">SK</shortName>
        <ecNumber evidence="7">2.7.1.71</ecNumber>
    </recommendedName>
</protein>
<keyword evidence="7" id="KW-0963">Cytoplasm</keyword>
<dbReference type="PANTHER" id="PTHR21087:SF16">
    <property type="entry name" value="SHIKIMATE KINASE 1, CHLOROPLASTIC"/>
    <property type="match status" value="1"/>
</dbReference>
<dbReference type="RefSeq" id="WP_311692955.1">
    <property type="nucleotide sequence ID" value="NZ_JAVRHL010000003.1"/>
</dbReference>
<organism evidence="8 9">
    <name type="scientific">Tropicimonas omnivorans</name>
    <dbReference type="NCBI Taxonomy" id="3075590"/>
    <lineage>
        <taxon>Bacteria</taxon>
        <taxon>Pseudomonadati</taxon>
        <taxon>Pseudomonadota</taxon>
        <taxon>Alphaproteobacteria</taxon>
        <taxon>Rhodobacterales</taxon>
        <taxon>Roseobacteraceae</taxon>
        <taxon>Tropicimonas</taxon>
    </lineage>
</organism>
<comment type="catalytic activity">
    <reaction evidence="7">
        <text>shikimate + ATP = 3-phosphoshikimate + ADP + H(+)</text>
        <dbReference type="Rhea" id="RHEA:13121"/>
        <dbReference type="ChEBI" id="CHEBI:15378"/>
        <dbReference type="ChEBI" id="CHEBI:30616"/>
        <dbReference type="ChEBI" id="CHEBI:36208"/>
        <dbReference type="ChEBI" id="CHEBI:145989"/>
        <dbReference type="ChEBI" id="CHEBI:456216"/>
        <dbReference type="EC" id="2.7.1.71"/>
    </reaction>
</comment>
<feature type="binding site" evidence="7">
    <location>
        <begin position="80"/>
        <end position="85"/>
    </location>
    <ligand>
        <name>ATP</name>
        <dbReference type="ChEBI" id="CHEBI:30616"/>
    </ligand>
</feature>
<comment type="similarity">
    <text evidence="7">Belongs to the shikimate kinase family.</text>
</comment>
<comment type="function">
    <text evidence="7">Catalyzes the specific phosphorylation of the 3-hydroxyl group of shikimic acid using ATP as a cosubstrate.</text>
</comment>
<gene>
    <name evidence="7" type="primary">aroK</name>
    <name evidence="8" type="ORF">RM543_14760</name>
</gene>
<keyword evidence="7" id="KW-0460">Magnesium</keyword>
<dbReference type="EMBL" id="JAVRHL010000003">
    <property type="protein sequence ID" value="MDT0683949.1"/>
    <property type="molecule type" value="Genomic_DNA"/>
</dbReference>
<keyword evidence="3 7" id="KW-0547">Nucleotide-binding</keyword>
<feature type="binding site" evidence="7">
    <location>
        <position position="186"/>
    </location>
    <ligand>
        <name>ATP</name>
        <dbReference type="ChEBI" id="CHEBI:30616"/>
    </ligand>
</feature>
<comment type="subcellular location">
    <subcellularLocation>
        <location evidence="7">Cytoplasm</location>
    </subcellularLocation>
</comment>
<evidence type="ECO:0000256" key="3">
    <source>
        <dbReference type="ARBA" id="ARBA00022741"/>
    </source>
</evidence>
<keyword evidence="9" id="KW-1185">Reference proteome</keyword>
<evidence type="ECO:0000256" key="5">
    <source>
        <dbReference type="ARBA" id="ARBA00022840"/>
    </source>
</evidence>
<comment type="pathway">
    <text evidence="7">Metabolic intermediate biosynthesis; chorismate biosynthesis; chorismate from D-erythrose 4-phosphate and phosphoenolpyruvate: step 5/7.</text>
</comment>
<evidence type="ECO:0000256" key="6">
    <source>
        <dbReference type="ARBA" id="ARBA00023141"/>
    </source>
</evidence>
<comment type="caution">
    <text evidence="8">The sequence shown here is derived from an EMBL/GenBank/DDBJ whole genome shotgun (WGS) entry which is preliminary data.</text>
</comment>
<evidence type="ECO:0000313" key="9">
    <source>
        <dbReference type="Proteomes" id="UP001265259"/>
    </source>
</evidence>
<dbReference type="SUPFAM" id="SSF52540">
    <property type="entry name" value="P-loop containing nucleoside triphosphate hydrolases"/>
    <property type="match status" value="1"/>
</dbReference>
<comment type="subunit">
    <text evidence="7">Monomer.</text>
</comment>
<evidence type="ECO:0000256" key="7">
    <source>
        <dbReference type="HAMAP-Rule" id="MF_00109"/>
    </source>
</evidence>
<dbReference type="InterPro" id="IPR027417">
    <property type="entry name" value="P-loop_NTPase"/>
</dbReference>
<dbReference type="Gene3D" id="3.40.50.300">
    <property type="entry name" value="P-loop containing nucleotide triphosphate hydrolases"/>
    <property type="match status" value="1"/>
</dbReference>
<evidence type="ECO:0000313" key="8">
    <source>
        <dbReference type="EMBL" id="MDT0683949.1"/>
    </source>
</evidence>
<sequence>MAPITARKNNSLINRHIFRPSLPVPCRLSGRTVETYIWHRRRFHAIQGPTRQFARDRARKRGSTMRARLRKPVALVGMMGAGKTAVGQALARRLGVPFVDSDSEIVKAANMSIAEIFERDGEPFFRLKERQVLQRLITGEPAILSTGGGAYLGAENRDIISRDGVAVWLKVDIATLWSRVRHKDTRPLLRTADPRATLERIASEREPVYALADLTAEADPSYSVADMAEEVTRILATRTDILERTHA</sequence>
<keyword evidence="1 7" id="KW-0028">Amino-acid biosynthesis</keyword>
<keyword evidence="5 7" id="KW-0067">ATP-binding</keyword>
<evidence type="ECO:0000256" key="1">
    <source>
        <dbReference type="ARBA" id="ARBA00022605"/>
    </source>
</evidence>
<dbReference type="PANTHER" id="PTHR21087">
    <property type="entry name" value="SHIKIMATE KINASE"/>
    <property type="match status" value="1"/>
</dbReference>
<dbReference type="CDD" id="cd00464">
    <property type="entry name" value="SK"/>
    <property type="match status" value="1"/>
</dbReference>
<dbReference type="Pfam" id="PF01202">
    <property type="entry name" value="SKI"/>
    <property type="match status" value="1"/>
</dbReference>
<feature type="binding site" evidence="7">
    <location>
        <position position="84"/>
    </location>
    <ligand>
        <name>Mg(2+)</name>
        <dbReference type="ChEBI" id="CHEBI:18420"/>
    </ligand>
</feature>
<dbReference type="InterPro" id="IPR000623">
    <property type="entry name" value="Shikimate_kinase/TSH1"/>
</dbReference>
<dbReference type="GO" id="GO:0004765">
    <property type="term" value="F:shikimate kinase activity"/>
    <property type="evidence" value="ECO:0007669"/>
    <property type="project" value="UniProtKB-EC"/>
</dbReference>
<proteinExistence type="inferred from homology"/>
<dbReference type="PRINTS" id="PR01100">
    <property type="entry name" value="SHIKIMTKNASE"/>
</dbReference>
<feature type="binding site" evidence="7">
    <location>
        <position position="126"/>
    </location>
    <ligand>
        <name>substrate</name>
    </ligand>
</feature>